<evidence type="ECO:0000256" key="1">
    <source>
        <dbReference type="SAM" id="Coils"/>
    </source>
</evidence>
<accession>A0A1U7Y4X1</accession>
<evidence type="ECO:0000313" key="3">
    <source>
        <dbReference type="Proteomes" id="UP000189701"/>
    </source>
</evidence>
<feature type="coiled-coil region" evidence="1">
    <location>
        <begin position="175"/>
        <end position="209"/>
    </location>
</feature>
<keyword evidence="3" id="KW-1185">Reference proteome</keyword>
<reference evidence="3" key="1">
    <citation type="journal article" date="2013" name="Genome Biol.">
        <title>Reference genomes and transcriptomes of Nicotiana sylvestris and Nicotiana tomentosiformis.</title>
        <authorList>
            <person name="Sierro N."/>
            <person name="Battey J.N."/>
            <person name="Ouadi S."/>
            <person name="Bovet L."/>
            <person name="Goepfert S."/>
            <person name="Bakaher N."/>
            <person name="Peitsch M.C."/>
            <person name="Ivanov N.V."/>
        </authorList>
    </citation>
    <scope>NUCLEOTIDE SEQUENCE [LARGE SCALE GENOMIC DNA]</scope>
</reference>
<protein>
    <submittedName>
        <fullName evidence="4">Uncharacterized protein LOC104241072 isoform X2</fullName>
    </submittedName>
</protein>
<feature type="region of interest" description="Disordered" evidence="2">
    <location>
        <begin position="1"/>
        <end position="61"/>
    </location>
</feature>
<gene>
    <name evidence="4" type="primary">LOC104241072</name>
</gene>
<evidence type="ECO:0000256" key="2">
    <source>
        <dbReference type="SAM" id="MobiDB-lite"/>
    </source>
</evidence>
<dbReference type="AlphaFoldDB" id="A0A1U7Y4X1"/>
<evidence type="ECO:0000313" key="4">
    <source>
        <dbReference type="RefSeq" id="XP_009794299.1"/>
    </source>
</evidence>
<organism evidence="3 4">
    <name type="scientific">Nicotiana sylvestris</name>
    <name type="common">Wood tobacco</name>
    <name type="synonym">South American tobacco</name>
    <dbReference type="NCBI Taxonomy" id="4096"/>
    <lineage>
        <taxon>Eukaryota</taxon>
        <taxon>Viridiplantae</taxon>
        <taxon>Streptophyta</taxon>
        <taxon>Embryophyta</taxon>
        <taxon>Tracheophyta</taxon>
        <taxon>Spermatophyta</taxon>
        <taxon>Magnoliopsida</taxon>
        <taxon>eudicotyledons</taxon>
        <taxon>Gunneridae</taxon>
        <taxon>Pentapetalae</taxon>
        <taxon>asterids</taxon>
        <taxon>lamiids</taxon>
        <taxon>Solanales</taxon>
        <taxon>Solanaceae</taxon>
        <taxon>Nicotianoideae</taxon>
        <taxon>Nicotianeae</taxon>
        <taxon>Nicotiana</taxon>
    </lineage>
</organism>
<name>A0A1U7Y4X1_NICSY</name>
<sequence length="212" mass="23787">MVPPLPPSSLPIEGTSSDKDFLPPSSFPVESTSRGVRDQRPPYSSEVSNDHIPIRNGSAGADETRSVGVHLAFEEAQRLCSVAFDKLKSELLRREARLRKALDGEKSLRLLCDKRREELVYLRYEANRSLNNESHLEKQLQSKTEDLERLWGEIGQAKYECNGLRAQIDAHIAAKKNALAKVSALEVQLRNARENISVQTGRIARLESDLLN</sequence>
<proteinExistence type="predicted"/>
<dbReference type="RefSeq" id="XP_009794299.1">
    <property type="nucleotide sequence ID" value="XM_009795997.1"/>
</dbReference>
<reference evidence="4" key="2">
    <citation type="submission" date="2025-08" db="UniProtKB">
        <authorList>
            <consortium name="RefSeq"/>
        </authorList>
    </citation>
    <scope>IDENTIFICATION</scope>
    <source>
        <tissue evidence="4">Leaf</tissue>
    </source>
</reference>
<dbReference type="Proteomes" id="UP000189701">
    <property type="component" value="Unplaced"/>
</dbReference>
<keyword evidence="1" id="KW-0175">Coiled coil</keyword>